<dbReference type="AlphaFoldDB" id="A0A7W5H0V4"/>
<reference evidence="1 2" key="1">
    <citation type="submission" date="2020-08" db="EMBL/GenBank/DDBJ databases">
        <title>Genomic Encyclopedia of Type Strains, Phase III (KMG-III): the genomes of soil and plant-associated and newly described type strains.</title>
        <authorList>
            <person name="Whitman W."/>
        </authorList>
    </citation>
    <scope>NUCLEOTIDE SEQUENCE [LARGE SCALE GENOMIC DNA]</scope>
    <source>
        <strain evidence="1 2">CECT 7341</strain>
    </source>
</reference>
<dbReference type="SUPFAM" id="SSF53448">
    <property type="entry name" value="Nucleotide-diphospho-sugar transferases"/>
    <property type="match status" value="1"/>
</dbReference>
<protein>
    <recommendedName>
        <fullName evidence="3">Glycosyl transferase</fullName>
    </recommendedName>
</protein>
<evidence type="ECO:0000313" key="2">
    <source>
        <dbReference type="Proteomes" id="UP000563050"/>
    </source>
</evidence>
<evidence type="ECO:0000313" key="1">
    <source>
        <dbReference type="EMBL" id="MBB3185676.1"/>
    </source>
</evidence>
<organism evidence="1 2">
    <name type="scientific">Halomonas fontilapidosi</name>
    <dbReference type="NCBI Taxonomy" id="616675"/>
    <lineage>
        <taxon>Bacteria</taxon>
        <taxon>Pseudomonadati</taxon>
        <taxon>Pseudomonadota</taxon>
        <taxon>Gammaproteobacteria</taxon>
        <taxon>Oceanospirillales</taxon>
        <taxon>Halomonadaceae</taxon>
        <taxon>Halomonas</taxon>
    </lineage>
</organism>
<dbReference type="EMBL" id="JACHXQ010000015">
    <property type="protein sequence ID" value="MBB3185676.1"/>
    <property type="molecule type" value="Genomic_DNA"/>
</dbReference>
<keyword evidence="2" id="KW-1185">Reference proteome</keyword>
<sequence length="299" mass="34558">MAKELGVVYLALGRPYLAMALLSAESLVRHNPDTPFTIVTNVANQPPDVKCFRNGFDSWVYVDVDVESNRHLKTKILSYSEYEKIIFLDCDTIVMGNLSLARKILEYFDVCLRLNRYPQKRNGKGDVKVLGDLKVSDLPHWNSGVMLVRNNAAGRKFFENWNEKYVQIGNKYDQVALVPAIFESDARILSLEDRWNATDPGFGRGRWRKETLVFHYATNLCNNLFHKIIEYDEMILSGTSCANQTRQFLEAKRKLKRSQMSLMRYLVINAMWRISSPAGFIEKSNPRTLKNRLKKLSLY</sequence>
<name>A0A7W5H0V4_9GAMM</name>
<comment type="caution">
    <text evidence="1">The sequence shown here is derived from an EMBL/GenBank/DDBJ whole genome shotgun (WGS) entry which is preliminary data.</text>
</comment>
<dbReference type="InterPro" id="IPR002495">
    <property type="entry name" value="Glyco_trans_8"/>
</dbReference>
<dbReference type="InterPro" id="IPR029044">
    <property type="entry name" value="Nucleotide-diphossugar_trans"/>
</dbReference>
<accession>A0A7W5H0V4</accession>
<proteinExistence type="predicted"/>
<dbReference type="GO" id="GO:0016757">
    <property type="term" value="F:glycosyltransferase activity"/>
    <property type="evidence" value="ECO:0007669"/>
    <property type="project" value="InterPro"/>
</dbReference>
<evidence type="ECO:0008006" key="3">
    <source>
        <dbReference type="Google" id="ProtNLM"/>
    </source>
</evidence>
<dbReference type="Pfam" id="PF01501">
    <property type="entry name" value="Glyco_transf_8"/>
    <property type="match status" value="1"/>
</dbReference>
<dbReference type="Gene3D" id="3.90.550.10">
    <property type="entry name" value="Spore Coat Polysaccharide Biosynthesis Protein SpsA, Chain A"/>
    <property type="match status" value="1"/>
</dbReference>
<gene>
    <name evidence="1" type="ORF">FHR95_003267</name>
</gene>
<dbReference type="Proteomes" id="UP000563050">
    <property type="component" value="Unassembled WGS sequence"/>
</dbReference>
<dbReference type="RefSeq" id="WP_183315177.1">
    <property type="nucleotide sequence ID" value="NZ_JACHXQ010000015.1"/>
</dbReference>